<name>A0A255ZMV4_9FLAO</name>
<dbReference type="PANTHER" id="PTHR30146:SF109">
    <property type="entry name" value="HTH-TYPE TRANSCRIPTIONAL REGULATOR GALS"/>
    <property type="match status" value="1"/>
</dbReference>
<evidence type="ECO:0000313" key="5">
    <source>
        <dbReference type="EMBL" id="OYQ42244.1"/>
    </source>
</evidence>
<dbReference type="EMBL" id="NOXX01000215">
    <property type="protein sequence ID" value="OYQ42244.1"/>
    <property type="molecule type" value="Genomic_DNA"/>
</dbReference>
<evidence type="ECO:0000256" key="1">
    <source>
        <dbReference type="ARBA" id="ARBA00023015"/>
    </source>
</evidence>
<comment type="caution">
    <text evidence="5">The sequence shown here is derived from an EMBL/GenBank/DDBJ whole genome shotgun (WGS) entry which is preliminary data.</text>
</comment>
<evidence type="ECO:0000256" key="2">
    <source>
        <dbReference type="ARBA" id="ARBA00023125"/>
    </source>
</evidence>
<accession>A0A255ZMV4</accession>
<reference evidence="5 6" key="1">
    <citation type="submission" date="2017-07" db="EMBL/GenBank/DDBJ databases">
        <title>Flavobacterium cyanobacteriorum sp. nov., isolated from cyanobacterial aggregates in a eutrophic lake.</title>
        <authorList>
            <person name="Cai H."/>
        </authorList>
    </citation>
    <scope>NUCLEOTIDE SEQUENCE [LARGE SCALE GENOMIC DNA]</scope>
    <source>
        <strain evidence="5 6">TH167</strain>
    </source>
</reference>
<dbReference type="SUPFAM" id="SSF47413">
    <property type="entry name" value="lambda repressor-like DNA-binding domains"/>
    <property type="match status" value="1"/>
</dbReference>
<dbReference type="Proteomes" id="UP000216035">
    <property type="component" value="Unassembled WGS sequence"/>
</dbReference>
<evidence type="ECO:0000313" key="6">
    <source>
        <dbReference type="Proteomes" id="UP000216035"/>
    </source>
</evidence>
<protein>
    <submittedName>
        <fullName evidence="5">LacI family transcriptional regulator</fullName>
    </submittedName>
</protein>
<sequence length="342" mass="38236">MKRKVTLKQIAKELDVSISTVSKSLRDSPEISEETRLKVQAFAKLYNYKPNNIALSLKNRKTKTIGVIIPEIVHHFFSTVISGVESVANEYGYSVVVCLSNESFDKEVINMEMLANGSIDGFIMSLSKETQFKKDFHHINEVISQGMPVVMFDRITNEIFCDKVIIDDKQAAYEAVSYLIEKGRKQIALVTTADYVSVGKLRTDGYMKALADHDIAVNEKLIIRADDEIQCKQEVQKLLEQGAIDGVLAVNELYAVTIIKTANKMQIAVPEQLAVIAFTDGIISQYATPTITTVSQNGIKMGQTAAKMLIDRLEEEETEYSTAEQYTTEVIETNLIIRDSTN</sequence>
<dbReference type="SMART" id="SM00354">
    <property type="entry name" value="HTH_LACI"/>
    <property type="match status" value="1"/>
</dbReference>
<proteinExistence type="predicted"/>
<dbReference type="AlphaFoldDB" id="A0A255ZMV4"/>
<dbReference type="Pfam" id="PF13377">
    <property type="entry name" value="Peripla_BP_3"/>
    <property type="match status" value="1"/>
</dbReference>
<dbReference type="PANTHER" id="PTHR30146">
    <property type="entry name" value="LACI-RELATED TRANSCRIPTIONAL REPRESSOR"/>
    <property type="match status" value="1"/>
</dbReference>
<dbReference type="Pfam" id="PF00356">
    <property type="entry name" value="LacI"/>
    <property type="match status" value="1"/>
</dbReference>
<keyword evidence="1" id="KW-0805">Transcription regulation</keyword>
<dbReference type="OrthoDB" id="9768806at2"/>
<dbReference type="GO" id="GO:0003700">
    <property type="term" value="F:DNA-binding transcription factor activity"/>
    <property type="evidence" value="ECO:0007669"/>
    <property type="project" value="TreeGrafter"/>
</dbReference>
<evidence type="ECO:0000259" key="4">
    <source>
        <dbReference type="PROSITE" id="PS50932"/>
    </source>
</evidence>
<keyword evidence="2" id="KW-0238">DNA-binding</keyword>
<dbReference type="InterPro" id="IPR046335">
    <property type="entry name" value="LacI/GalR-like_sensor"/>
</dbReference>
<dbReference type="Gene3D" id="1.10.260.40">
    <property type="entry name" value="lambda repressor-like DNA-binding domains"/>
    <property type="match status" value="1"/>
</dbReference>
<dbReference type="PROSITE" id="PS50932">
    <property type="entry name" value="HTH_LACI_2"/>
    <property type="match status" value="1"/>
</dbReference>
<dbReference type="Gene3D" id="3.40.50.2300">
    <property type="match status" value="2"/>
</dbReference>
<feature type="domain" description="HTH lacI-type" evidence="4">
    <location>
        <begin position="5"/>
        <end position="59"/>
    </location>
</feature>
<keyword evidence="3" id="KW-0804">Transcription</keyword>
<dbReference type="SUPFAM" id="SSF53822">
    <property type="entry name" value="Periplasmic binding protein-like I"/>
    <property type="match status" value="1"/>
</dbReference>
<organism evidence="5 6">
    <name type="scientific">Flavobacterium aurantiibacter</name>
    <dbReference type="NCBI Taxonomy" id="2023067"/>
    <lineage>
        <taxon>Bacteria</taxon>
        <taxon>Pseudomonadati</taxon>
        <taxon>Bacteroidota</taxon>
        <taxon>Flavobacteriia</taxon>
        <taxon>Flavobacteriales</taxon>
        <taxon>Flavobacteriaceae</taxon>
        <taxon>Flavobacterium</taxon>
    </lineage>
</organism>
<dbReference type="GO" id="GO:0000976">
    <property type="term" value="F:transcription cis-regulatory region binding"/>
    <property type="evidence" value="ECO:0007669"/>
    <property type="project" value="TreeGrafter"/>
</dbReference>
<dbReference type="CDD" id="cd06267">
    <property type="entry name" value="PBP1_LacI_sugar_binding-like"/>
    <property type="match status" value="1"/>
</dbReference>
<dbReference type="InterPro" id="IPR010982">
    <property type="entry name" value="Lambda_DNA-bd_dom_sf"/>
</dbReference>
<dbReference type="InterPro" id="IPR000843">
    <property type="entry name" value="HTH_LacI"/>
</dbReference>
<gene>
    <name evidence="5" type="ORF">CHX27_12130</name>
</gene>
<dbReference type="CDD" id="cd01392">
    <property type="entry name" value="HTH_LacI"/>
    <property type="match status" value="1"/>
</dbReference>
<keyword evidence="6" id="KW-1185">Reference proteome</keyword>
<dbReference type="InterPro" id="IPR028082">
    <property type="entry name" value="Peripla_BP_I"/>
</dbReference>
<dbReference type="RefSeq" id="WP_094487040.1">
    <property type="nucleotide sequence ID" value="NZ_NOXX01000215.1"/>
</dbReference>
<evidence type="ECO:0000256" key="3">
    <source>
        <dbReference type="ARBA" id="ARBA00023163"/>
    </source>
</evidence>